<protein>
    <submittedName>
        <fullName evidence="1">Uncharacterized protein</fullName>
    </submittedName>
</protein>
<reference evidence="1" key="1">
    <citation type="submission" date="2019-08" db="EMBL/GenBank/DDBJ databases">
        <authorList>
            <person name="Kucharzyk K."/>
            <person name="Murdoch R.W."/>
            <person name="Higgins S."/>
            <person name="Loffler F."/>
        </authorList>
    </citation>
    <scope>NUCLEOTIDE SEQUENCE</scope>
</reference>
<name>A0A645G7P0_9ZZZZ</name>
<dbReference type="AntiFam" id="ANF00157">
    <property type="entry name" value="Shadow ORF (opposite ileS)"/>
</dbReference>
<comment type="caution">
    <text evidence="1">The sequence shown here is derived from an EMBL/GenBank/DDBJ whole genome shotgun (WGS) entry which is preliminary data.</text>
</comment>
<dbReference type="EMBL" id="VSSQ01067575">
    <property type="protein sequence ID" value="MPN19943.1"/>
    <property type="molecule type" value="Genomic_DNA"/>
</dbReference>
<proteinExistence type="predicted"/>
<organism evidence="1">
    <name type="scientific">bioreactor metagenome</name>
    <dbReference type="NCBI Taxonomy" id="1076179"/>
    <lineage>
        <taxon>unclassified sequences</taxon>
        <taxon>metagenomes</taxon>
        <taxon>ecological metagenomes</taxon>
    </lineage>
</organism>
<gene>
    <name evidence="1" type="ORF">SDC9_167318</name>
</gene>
<sequence length="140" mass="14647">MLIHKVQGKVPAFIPELTHRQLVPLHLFILEDGGLDGQAMGVPSGHIGGAVARHVPVPHDHVLENFVQGGADVDVAVGVGRAVVQHKFGLAGVLLHELLIDAGLLKGLQHGRLPLGQARAHGEVGAGEIDGFVVVLRHGV</sequence>
<accession>A0A645G7P0</accession>
<evidence type="ECO:0000313" key="1">
    <source>
        <dbReference type="EMBL" id="MPN19943.1"/>
    </source>
</evidence>
<dbReference type="AlphaFoldDB" id="A0A645G7P0"/>